<dbReference type="PROSITE" id="PS50931">
    <property type="entry name" value="HTH_LYSR"/>
    <property type="match status" value="1"/>
</dbReference>
<dbReference type="RefSeq" id="WP_030133057.1">
    <property type="nucleotide sequence ID" value="NZ_LK021337.1"/>
</dbReference>
<reference evidence="9" key="1">
    <citation type="submission" date="2014-05" db="EMBL/GenBank/DDBJ databases">
        <authorList>
            <person name="Urmite Genomes"/>
        </authorList>
    </citation>
    <scope>NUCLEOTIDE SEQUENCE</scope>
    <source>
        <strain evidence="9">DSM 44074</strain>
    </source>
</reference>
<comment type="function">
    <text evidence="7">Required for the induction the katG gene for catalase. Involved in the response to hydrogen peroxide.</text>
</comment>
<dbReference type="PANTHER" id="PTHR30346:SF28">
    <property type="entry name" value="HTH-TYPE TRANSCRIPTIONAL REGULATOR CYNR"/>
    <property type="match status" value="1"/>
</dbReference>
<keyword evidence="2" id="KW-0805">Transcription regulation</keyword>
<keyword evidence="3" id="KW-0238">DNA-binding</keyword>
<dbReference type="GO" id="GO:0003700">
    <property type="term" value="F:DNA-binding transcription factor activity"/>
    <property type="evidence" value="ECO:0007669"/>
    <property type="project" value="InterPro"/>
</dbReference>
<dbReference type="SUPFAM" id="SSF46785">
    <property type="entry name" value="Winged helix' DNA-binding domain"/>
    <property type="match status" value="1"/>
</dbReference>
<dbReference type="FunFam" id="1.10.10.10:FF:000001">
    <property type="entry name" value="LysR family transcriptional regulator"/>
    <property type="match status" value="1"/>
</dbReference>
<dbReference type="GO" id="GO:0032993">
    <property type="term" value="C:protein-DNA complex"/>
    <property type="evidence" value="ECO:0007669"/>
    <property type="project" value="TreeGrafter"/>
</dbReference>
<evidence type="ECO:0000256" key="5">
    <source>
        <dbReference type="ARBA" id="ARBA00023163"/>
    </source>
</evidence>
<evidence type="ECO:0000256" key="2">
    <source>
        <dbReference type="ARBA" id="ARBA00023015"/>
    </source>
</evidence>
<accession>A0AAV2WCP6</accession>
<evidence type="ECO:0000259" key="8">
    <source>
        <dbReference type="PROSITE" id="PS50931"/>
    </source>
</evidence>
<evidence type="ECO:0000256" key="6">
    <source>
        <dbReference type="ARBA" id="ARBA00040885"/>
    </source>
</evidence>
<dbReference type="InterPro" id="IPR036390">
    <property type="entry name" value="WH_DNA-bd_sf"/>
</dbReference>
<evidence type="ECO:0000256" key="7">
    <source>
        <dbReference type="ARBA" id="ARBA00056658"/>
    </source>
</evidence>
<dbReference type="Proteomes" id="UP000028864">
    <property type="component" value="Unassembled WGS sequence"/>
</dbReference>
<dbReference type="CDD" id="cd08434">
    <property type="entry name" value="PBP2_GltC_like"/>
    <property type="match status" value="1"/>
</dbReference>
<dbReference type="PANTHER" id="PTHR30346">
    <property type="entry name" value="TRANSCRIPTIONAL DUAL REGULATOR HCAR-RELATED"/>
    <property type="match status" value="1"/>
</dbReference>
<dbReference type="SUPFAM" id="SSF53850">
    <property type="entry name" value="Periplasmic binding protein-like II"/>
    <property type="match status" value="1"/>
</dbReference>
<dbReference type="InterPro" id="IPR000847">
    <property type="entry name" value="LysR_HTH_N"/>
</dbReference>
<feature type="domain" description="HTH lysR-type" evidence="8">
    <location>
        <begin position="1"/>
        <end position="58"/>
    </location>
</feature>
<dbReference type="InterPro" id="IPR036388">
    <property type="entry name" value="WH-like_DNA-bd_sf"/>
</dbReference>
<dbReference type="InterPro" id="IPR005119">
    <property type="entry name" value="LysR_subst-bd"/>
</dbReference>
<protein>
    <recommendedName>
        <fullName evidence="6">Probable hydrogen peroxide-inducible genes activator</fullName>
    </recommendedName>
</protein>
<organism evidence="9 10">
    <name type="scientific">Mycolicibacterium neoaurum</name>
    <name type="common">Mycobacterium neoaurum</name>
    <dbReference type="NCBI Taxonomy" id="1795"/>
    <lineage>
        <taxon>Bacteria</taxon>
        <taxon>Bacillati</taxon>
        <taxon>Actinomycetota</taxon>
        <taxon>Actinomycetes</taxon>
        <taxon>Mycobacteriales</taxon>
        <taxon>Mycobacteriaceae</taxon>
        <taxon>Mycolicibacterium</taxon>
    </lineage>
</organism>
<dbReference type="Pfam" id="PF03466">
    <property type="entry name" value="LysR_substrate"/>
    <property type="match status" value="1"/>
</dbReference>
<dbReference type="Pfam" id="PF00126">
    <property type="entry name" value="HTH_1"/>
    <property type="match status" value="1"/>
</dbReference>
<sequence>MDLDELHWFVTLAETEHVTDAAAELGISQPTLSRALARLETRIGAPLFDRVNRRLRLNTYGAILLDHARRSIAEITSATERIAALRDPDTGTVRLAFLHSQAGGFVPDLLRRFRAEAPNVQFELFQGATLDILDRLDKGHVDLAITSPRPEGFPWRVLYGERLCLAVPRDHRFAGRSRLRLADAGNEPFVALQPGFGLRQLTDELCSAAGIAPTIVFEAMEIPTVEGLVAAGFGVAVVPVPHPDRMDGGAAYIPLSEPTAKRQLGLTWRPDGDLPPAAARLVSFIMRNLHDLTAVHTLDTLRGRS</sequence>
<name>A0AAV2WCP6_MYCNE</name>
<evidence type="ECO:0000256" key="1">
    <source>
        <dbReference type="ARBA" id="ARBA00009437"/>
    </source>
</evidence>
<evidence type="ECO:0000256" key="3">
    <source>
        <dbReference type="ARBA" id="ARBA00023125"/>
    </source>
</evidence>
<dbReference type="AlphaFoldDB" id="A0AAV2WCP6"/>
<proteinExistence type="inferred from homology"/>
<keyword evidence="5" id="KW-0804">Transcription</keyword>
<dbReference type="Gene3D" id="3.40.190.290">
    <property type="match status" value="1"/>
</dbReference>
<evidence type="ECO:0000256" key="4">
    <source>
        <dbReference type="ARBA" id="ARBA00023159"/>
    </source>
</evidence>
<evidence type="ECO:0000313" key="9">
    <source>
        <dbReference type="EMBL" id="CDQ42187.1"/>
    </source>
</evidence>
<dbReference type="EMBL" id="LK021337">
    <property type="protein sequence ID" value="CDQ42187.1"/>
    <property type="molecule type" value="Genomic_DNA"/>
</dbReference>
<keyword evidence="4" id="KW-0010">Activator</keyword>
<gene>
    <name evidence="9" type="ORF">BN1047_00036</name>
</gene>
<dbReference type="Gene3D" id="1.10.10.10">
    <property type="entry name" value="Winged helix-like DNA-binding domain superfamily/Winged helix DNA-binding domain"/>
    <property type="match status" value="1"/>
</dbReference>
<comment type="similarity">
    <text evidence="1">Belongs to the LysR transcriptional regulatory family.</text>
</comment>
<reference evidence="9" key="2">
    <citation type="submission" date="2015-09" db="EMBL/GenBank/DDBJ databases">
        <title>Draft genome sequence of Mycobacterium neoaurum DSM 44074.</title>
        <authorList>
            <person name="Croce O."/>
            <person name="Robert C."/>
            <person name="Raoult D."/>
            <person name="Drancourt M."/>
        </authorList>
    </citation>
    <scope>NUCLEOTIDE SEQUENCE</scope>
    <source>
        <strain evidence="9">DSM 44074</strain>
    </source>
</reference>
<dbReference type="GO" id="GO:0003677">
    <property type="term" value="F:DNA binding"/>
    <property type="evidence" value="ECO:0007669"/>
    <property type="project" value="UniProtKB-KW"/>
</dbReference>
<dbReference type="PRINTS" id="PR00039">
    <property type="entry name" value="HTHLYSR"/>
</dbReference>
<evidence type="ECO:0000313" key="10">
    <source>
        <dbReference type="Proteomes" id="UP000028864"/>
    </source>
</evidence>